<dbReference type="Pfam" id="PF00487">
    <property type="entry name" value="FA_desaturase"/>
    <property type="match status" value="1"/>
</dbReference>
<dbReference type="GO" id="GO:0046872">
    <property type="term" value="F:metal ion binding"/>
    <property type="evidence" value="ECO:0007669"/>
    <property type="project" value="UniProtKB-KW"/>
</dbReference>
<keyword evidence="3" id="KW-0408">Iron</keyword>
<sequence>MCKKEDLLRSSPTSTKTATNTDMTYTWEEVRKHTKEDDKWLVVDGDVYDITKWSKRHPGGRKVISHYSGQDATDAFSAFHRDRQFVNKYLKLYRIGRVEGYDNQSSVLAQDFDNVRQLTKKMDLYKPNFWFYAFQLGHIIALEVLAYAVVRYFGANVYTFLLAALFMGTSQTQGAWLNHDFGHLSVFKSTKLNYIVQVFVFAGIQGAPASWWKYRHYQHHAKPNVIDKDPDIKMEIFFLVGDTVPKEVAKSKTGFMPYQHQHKYFPFLLPIFLIPVYYTFEFFRYVIKRKEWVELALMIAFFARLFYLFAPYLGFVGAFLLFMLARTIQSTWFVWVSQANHIPMAVEHDEIEQHWVQLQMHATCNLESSVLIDWFTGHLNYQVEHHLFPTMPRHNLHKIRPFVESMCKKHNIPYIRKPFWTAMADILRSLKKSGNMWYELYHMLDPAGDH</sequence>
<dbReference type="Pfam" id="PF00173">
    <property type="entry name" value="Cyt-b5"/>
    <property type="match status" value="1"/>
</dbReference>
<evidence type="ECO:0000313" key="6">
    <source>
        <dbReference type="EMBL" id="AQP31157.1"/>
    </source>
</evidence>
<reference evidence="6" key="1">
    <citation type="journal article" date="2017" name="PLoS ONE">
        <title>Biosynthesis of Polyunsaturated Fatty Acids in Sea Urchins: Molecular and Functional Characterisation of Three Fatty Acyl Desaturases from Paracentrotus lividus (Lamark 1816).</title>
        <authorList>
            <person name="Kabeya N."/>
            <person name="Sanz-Jorquera A."/>
            <person name="Carboni S."/>
            <person name="Davie A."/>
            <person name="Oboh A."/>
            <person name="Monroig O."/>
        </authorList>
    </citation>
    <scope>NUCLEOTIDE SEQUENCE</scope>
</reference>
<proteinExistence type="evidence at transcript level"/>
<keyword evidence="4" id="KW-1133">Transmembrane helix</keyword>
<dbReference type="CDD" id="cd03506">
    <property type="entry name" value="Delta6-FADS-like"/>
    <property type="match status" value="1"/>
</dbReference>
<keyword evidence="4" id="KW-0812">Transmembrane</keyword>
<dbReference type="Gene3D" id="3.10.120.10">
    <property type="entry name" value="Cytochrome b5-like heme/steroid binding domain"/>
    <property type="match status" value="1"/>
</dbReference>
<feature type="transmembrane region" description="Helical" evidence="4">
    <location>
        <begin position="155"/>
        <end position="172"/>
    </location>
</feature>
<feature type="transmembrane region" description="Helical" evidence="4">
    <location>
        <begin position="192"/>
        <end position="212"/>
    </location>
</feature>
<protein>
    <submittedName>
        <fullName evidence="6">Fatty acid desaturase C2</fullName>
    </submittedName>
</protein>
<dbReference type="InterPro" id="IPR012171">
    <property type="entry name" value="Fatty_acid_desaturase"/>
</dbReference>
<dbReference type="EMBL" id="KY216022">
    <property type="protein sequence ID" value="AQP31157.1"/>
    <property type="molecule type" value="mRNA"/>
</dbReference>
<dbReference type="PRINTS" id="PR00363">
    <property type="entry name" value="CYTOCHROMEB5"/>
</dbReference>
<dbReference type="InterPro" id="IPR005804">
    <property type="entry name" value="FA_desaturase_dom"/>
</dbReference>
<evidence type="ECO:0000256" key="4">
    <source>
        <dbReference type="SAM" id="Phobius"/>
    </source>
</evidence>
<dbReference type="GO" id="GO:0006629">
    <property type="term" value="P:lipid metabolic process"/>
    <property type="evidence" value="ECO:0007669"/>
    <property type="project" value="InterPro"/>
</dbReference>
<name>A0A1S5VYV6_PARLI</name>
<feature type="transmembrane region" description="Helical" evidence="4">
    <location>
        <begin position="129"/>
        <end position="149"/>
    </location>
</feature>
<keyword evidence="2" id="KW-0479">Metal-binding</keyword>
<evidence type="ECO:0000256" key="2">
    <source>
        <dbReference type="ARBA" id="ARBA00022723"/>
    </source>
</evidence>
<evidence type="ECO:0000256" key="3">
    <source>
        <dbReference type="ARBA" id="ARBA00023004"/>
    </source>
</evidence>
<dbReference type="GO" id="GO:0016717">
    <property type="term" value="F:oxidoreductase activity, acting on paired donors, with oxidation of a pair of donors resulting in the reduction of molecular oxygen to two molecules of water"/>
    <property type="evidence" value="ECO:0007669"/>
    <property type="project" value="TreeGrafter"/>
</dbReference>
<organism evidence="6">
    <name type="scientific">Paracentrotus lividus</name>
    <name type="common">Common sea urchin</name>
    <dbReference type="NCBI Taxonomy" id="7656"/>
    <lineage>
        <taxon>Eukaryota</taxon>
        <taxon>Metazoa</taxon>
        <taxon>Echinodermata</taxon>
        <taxon>Eleutherozoa</taxon>
        <taxon>Echinozoa</taxon>
        <taxon>Echinoidea</taxon>
        <taxon>Euechinoidea</taxon>
        <taxon>Echinacea</taxon>
        <taxon>Camarodonta</taxon>
        <taxon>Echinidea</taxon>
        <taxon>Echinidae</taxon>
        <taxon>Paracentrotus</taxon>
    </lineage>
</organism>
<dbReference type="InterPro" id="IPR036400">
    <property type="entry name" value="Cyt_B5-like_heme/steroid_sf"/>
</dbReference>
<keyword evidence="4" id="KW-0472">Membrane</keyword>
<dbReference type="PROSITE" id="PS50255">
    <property type="entry name" value="CYTOCHROME_B5_2"/>
    <property type="match status" value="1"/>
</dbReference>
<keyword evidence="1" id="KW-0349">Heme</keyword>
<feature type="domain" description="Cytochrome b5 heme-binding" evidence="5">
    <location>
        <begin position="22"/>
        <end position="99"/>
    </location>
</feature>
<dbReference type="SUPFAM" id="SSF55856">
    <property type="entry name" value="Cytochrome b5-like heme/steroid binding domain"/>
    <property type="match status" value="1"/>
</dbReference>
<evidence type="ECO:0000256" key="1">
    <source>
        <dbReference type="ARBA" id="ARBA00022617"/>
    </source>
</evidence>
<dbReference type="PANTHER" id="PTHR19353:SF85">
    <property type="entry name" value="CYTOCHROME B5 HEME-BINDING DOMAIN-CONTAINING PROTEIN"/>
    <property type="match status" value="1"/>
</dbReference>
<accession>A0A1S5VYV6</accession>
<feature type="transmembrane region" description="Helical" evidence="4">
    <location>
        <begin position="264"/>
        <end position="280"/>
    </location>
</feature>
<dbReference type="AlphaFoldDB" id="A0A1S5VYV6"/>
<evidence type="ECO:0000259" key="5">
    <source>
        <dbReference type="PROSITE" id="PS50255"/>
    </source>
</evidence>
<dbReference type="SMART" id="SM01117">
    <property type="entry name" value="Cyt-b5"/>
    <property type="match status" value="1"/>
</dbReference>
<dbReference type="InterPro" id="IPR001199">
    <property type="entry name" value="Cyt_B5-like_heme/steroid-bd"/>
</dbReference>
<dbReference type="GO" id="GO:0016020">
    <property type="term" value="C:membrane"/>
    <property type="evidence" value="ECO:0007669"/>
    <property type="project" value="TreeGrafter"/>
</dbReference>
<dbReference type="FunFam" id="3.10.120.10:FF:000007">
    <property type="entry name" value="Sulfite oxidase, mitochondrial"/>
    <property type="match status" value="1"/>
</dbReference>
<dbReference type="PIRSF" id="PIRSF015921">
    <property type="entry name" value="FA_sphinglp_des"/>
    <property type="match status" value="1"/>
</dbReference>
<dbReference type="PANTHER" id="PTHR19353">
    <property type="entry name" value="FATTY ACID DESATURASE 2"/>
    <property type="match status" value="1"/>
</dbReference>